<dbReference type="GO" id="GO:0017057">
    <property type="term" value="F:6-phosphogluconolactonase activity"/>
    <property type="evidence" value="ECO:0007669"/>
    <property type="project" value="UniProtKB-UniRule"/>
</dbReference>
<dbReference type="Gene3D" id="3.40.50.1360">
    <property type="match status" value="1"/>
</dbReference>
<comment type="catalytic activity">
    <reaction evidence="1 7">
        <text>6-phospho-D-glucono-1,5-lactone + H2O = 6-phospho-D-gluconate + H(+)</text>
        <dbReference type="Rhea" id="RHEA:12556"/>
        <dbReference type="ChEBI" id="CHEBI:15377"/>
        <dbReference type="ChEBI" id="CHEBI:15378"/>
        <dbReference type="ChEBI" id="CHEBI:57955"/>
        <dbReference type="ChEBI" id="CHEBI:58759"/>
        <dbReference type="EC" id="3.1.1.31"/>
    </reaction>
</comment>
<dbReference type="GO" id="GO:0006098">
    <property type="term" value="P:pentose-phosphate shunt"/>
    <property type="evidence" value="ECO:0007669"/>
    <property type="project" value="UniProtKB-UniPathway"/>
</dbReference>
<evidence type="ECO:0000256" key="5">
    <source>
        <dbReference type="ARBA" id="ARBA00013198"/>
    </source>
</evidence>
<evidence type="ECO:0000256" key="2">
    <source>
        <dbReference type="ARBA" id="ARBA00002681"/>
    </source>
</evidence>
<dbReference type="PANTHER" id="PTHR11054:SF0">
    <property type="entry name" value="6-PHOSPHOGLUCONOLACTONASE"/>
    <property type="match status" value="1"/>
</dbReference>
<evidence type="ECO:0000256" key="1">
    <source>
        <dbReference type="ARBA" id="ARBA00000832"/>
    </source>
</evidence>
<dbReference type="GO" id="GO:0005975">
    <property type="term" value="P:carbohydrate metabolic process"/>
    <property type="evidence" value="ECO:0007669"/>
    <property type="project" value="UniProtKB-UniRule"/>
</dbReference>
<evidence type="ECO:0000313" key="10">
    <source>
        <dbReference type="Proteomes" id="UP000199603"/>
    </source>
</evidence>
<dbReference type="InterPro" id="IPR006148">
    <property type="entry name" value="Glc/Gal-6P_isomerase"/>
</dbReference>
<comment type="similarity">
    <text evidence="4 7">Belongs to the glucosamine/galactosamine-6-phosphate isomerase family. 6-phosphogluconolactonase subfamily.</text>
</comment>
<evidence type="ECO:0000256" key="4">
    <source>
        <dbReference type="ARBA" id="ARBA00010662"/>
    </source>
</evidence>
<protein>
    <recommendedName>
        <fullName evidence="6 7">6-phosphogluconolactonase</fullName>
        <shortName evidence="7">6PGL</shortName>
        <ecNumber evidence="5 7">3.1.1.31</ecNumber>
    </recommendedName>
</protein>
<dbReference type="OrthoDB" id="9810967at2"/>
<name>A0A1G6VF44_9GAMM</name>
<comment type="function">
    <text evidence="2 7">Hydrolysis of 6-phosphogluconolactone to 6-phosphogluconate.</text>
</comment>
<dbReference type="UniPathway" id="UPA00115">
    <property type="reaction ID" value="UER00409"/>
</dbReference>
<keyword evidence="7" id="KW-0378">Hydrolase</keyword>
<dbReference type="EMBL" id="FNAG01000003">
    <property type="protein sequence ID" value="SDD52134.1"/>
    <property type="molecule type" value="Genomic_DNA"/>
</dbReference>
<accession>A0A1G6VF44</accession>
<dbReference type="Proteomes" id="UP000199603">
    <property type="component" value="Unassembled WGS sequence"/>
</dbReference>
<evidence type="ECO:0000313" key="9">
    <source>
        <dbReference type="EMBL" id="SDD52134.1"/>
    </source>
</evidence>
<dbReference type="AlphaFoldDB" id="A0A1G6VF44"/>
<dbReference type="RefSeq" id="WP_091241034.1">
    <property type="nucleotide sequence ID" value="NZ_FNAG01000003.1"/>
</dbReference>
<dbReference type="STRING" id="265719.SAMN04488509_10347"/>
<gene>
    <name evidence="7" type="primary">pgl</name>
    <name evidence="9" type="ORF">SAMN04488509_10347</name>
</gene>
<dbReference type="EC" id="3.1.1.31" evidence="5 7"/>
<evidence type="ECO:0000256" key="3">
    <source>
        <dbReference type="ARBA" id="ARBA00004961"/>
    </source>
</evidence>
<dbReference type="PANTHER" id="PTHR11054">
    <property type="entry name" value="6-PHOSPHOGLUCONOLACTONASE"/>
    <property type="match status" value="1"/>
</dbReference>
<evidence type="ECO:0000259" key="8">
    <source>
        <dbReference type="Pfam" id="PF01182"/>
    </source>
</evidence>
<dbReference type="NCBIfam" id="TIGR01198">
    <property type="entry name" value="pgl"/>
    <property type="match status" value="1"/>
</dbReference>
<organism evidence="9 10">
    <name type="scientific">Aquimonas voraii</name>
    <dbReference type="NCBI Taxonomy" id="265719"/>
    <lineage>
        <taxon>Bacteria</taxon>
        <taxon>Pseudomonadati</taxon>
        <taxon>Pseudomonadota</taxon>
        <taxon>Gammaproteobacteria</taxon>
        <taxon>Lysobacterales</taxon>
        <taxon>Lysobacteraceae</taxon>
        <taxon>Aquimonas</taxon>
    </lineage>
</organism>
<dbReference type="CDD" id="cd01400">
    <property type="entry name" value="6PGL"/>
    <property type="match status" value="1"/>
</dbReference>
<dbReference type="Pfam" id="PF01182">
    <property type="entry name" value="Glucosamine_iso"/>
    <property type="match status" value="1"/>
</dbReference>
<keyword evidence="10" id="KW-1185">Reference proteome</keyword>
<feature type="domain" description="Glucosamine/galactosamine-6-phosphate isomerase" evidence="8">
    <location>
        <begin position="23"/>
        <end position="229"/>
    </location>
</feature>
<evidence type="ECO:0000256" key="6">
    <source>
        <dbReference type="ARBA" id="ARBA00020337"/>
    </source>
</evidence>
<dbReference type="InterPro" id="IPR005900">
    <property type="entry name" value="6-phosphogluconolactonase_DevB"/>
</dbReference>
<dbReference type="InterPro" id="IPR037171">
    <property type="entry name" value="NagB/RpiA_transferase-like"/>
</dbReference>
<comment type="pathway">
    <text evidence="3 7">Carbohydrate degradation; pentose phosphate pathway; D-ribulose 5-phosphate from D-glucose 6-phosphate (oxidative stage): step 2/3.</text>
</comment>
<evidence type="ECO:0000256" key="7">
    <source>
        <dbReference type="RuleBase" id="RU365095"/>
    </source>
</evidence>
<dbReference type="InterPro" id="IPR039104">
    <property type="entry name" value="6PGL"/>
</dbReference>
<dbReference type="SUPFAM" id="SSF100950">
    <property type="entry name" value="NagB/RpiA/CoA transferase-like"/>
    <property type="match status" value="1"/>
</dbReference>
<reference evidence="9 10" key="1">
    <citation type="submission" date="2016-10" db="EMBL/GenBank/DDBJ databases">
        <authorList>
            <person name="de Groot N.N."/>
        </authorList>
    </citation>
    <scope>NUCLEOTIDE SEQUENCE [LARGE SCALE GENOMIC DNA]</scope>
    <source>
        <strain evidence="9 10">DSM 16957</strain>
    </source>
</reference>
<sequence>MSNERARDVPLQIPQPRERRFADGAELARGLAERVATELEAALRARGRALLAVSGGSTPKRFFAELSKADIDWRAVEITLADERWVPASDERSNARLVREQLLVNAAVAARFVPLQIDGHTPESGAEALEREFASRLPIDVLILGMGNDGHTASLFPEGDHLQAALDPAGERMLLPMRAPGAPEPRITFTLPALVAARHLHLHIEGAAKQSVLREALARGELPIAKVLAACERPVDVWTCP</sequence>
<proteinExistence type="inferred from homology"/>